<evidence type="ECO:0000313" key="11">
    <source>
        <dbReference type="EMBL" id="KLO05673.1"/>
    </source>
</evidence>
<keyword evidence="6" id="KW-0297">G-protein coupled receptor</keyword>
<reference evidence="11 12" key="1">
    <citation type="submission" date="2015-04" db="EMBL/GenBank/DDBJ databases">
        <title>Complete genome sequence of Schizopora paradoxa KUC8140, a cosmopolitan wood degrader in East Asia.</title>
        <authorList>
            <consortium name="DOE Joint Genome Institute"/>
            <person name="Min B."/>
            <person name="Park H."/>
            <person name="Jang Y."/>
            <person name="Kim J.-J."/>
            <person name="Kim K.H."/>
            <person name="Pangilinan J."/>
            <person name="Lipzen A."/>
            <person name="Riley R."/>
            <person name="Grigoriev I.V."/>
            <person name="Spatafora J.W."/>
            <person name="Choi I.-G."/>
        </authorList>
    </citation>
    <scope>NUCLEOTIDE SEQUENCE [LARGE SCALE GENOMIC DNA]</scope>
    <source>
        <strain evidence="11 12">KUC8140</strain>
    </source>
</reference>
<evidence type="ECO:0000256" key="2">
    <source>
        <dbReference type="ARBA" id="ARBA00011085"/>
    </source>
</evidence>
<feature type="transmembrane region" description="Helical" evidence="10">
    <location>
        <begin position="300"/>
        <end position="316"/>
    </location>
</feature>
<dbReference type="GO" id="GO:0000750">
    <property type="term" value="P:pheromone-dependent signal transduction involved in conjugation with cellular fusion"/>
    <property type="evidence" value="ECO:0007669"/>
    <property type="project" value="TreeGrafter"/>
</dbReference>
<dbReference type="AlphaFoldDB" id="A0A0H2R833"/>
<feature type="transmembrane region" description="Helical" evidence="10">
    <location>
        <begin position="6"/>
        <end position="27"/>
    </location>
</feature>
<dbReference type="GO" id="GO:0005886">
    <property type="term" value="C:plasma membrane"/>
    <property type="evidence" value="ECO:0007669"/>
    <property type="project" value="TreeGrafter"/>
</dbReference>
<keyword evidence="3" id="KW-0589">Pheromone response</keyword>
<evidence type="ECO:0000256" key="9">
    <source>
        <dbReference type="ARBA" id="ARBA00023224"/>
    </source>
</evidence>
<evidence type="ECO:0000256" key="3">
    <source>
        <dbReference type="ARBA" id="ARBA00022507"/>
    </source>
</evidence>
<dbReference type="OrthoDB" id="2874149at2759"/>
<feature type="transmembrane region" description="Helical" evidence="10">
    <location>
        <begin position="220"/>
        <end position="244"/>
    </location>
</feature>
<dbReference type="PANTHER" id="PTHR28097">
    <property type="entry name" value="PHEROMONE A FACTOR RECEPTOR"/>
    <property type="match status" value="1"/>
</dbReference>
<proteinExistence type="inferred from homology"/>
<evidence type="ECO:0000313" key="12">
    <source>
        <dbReference type="Proteomes" id="UP000053477"/>
    </source>
</evidence>
<feature type="transmembrane region" description="Helical" evidence="10">
    <location>
        <begin position="118"/>
        <end position="141"/>
    </location>
</feature>
<sequence length="370" mass="41798">MYALTPYPITPIGNFIGVVLALLPLFCQIRKLSLAVWGYALWIASTNFIMFVNTIIWHDNIKIVASVWCDIVTKLIIGAGVGTRACALIICVHVYRMASLKRSLATTSCSQLQRRRPAALICEILLIVGLPILVMALYIIVQPVRFIIYEEMGCSFAEYSFVGYIIYYAPVLVTNLISAFLTLIACTKFREGPKKDSIFKCDGQEPDVETTSSKLEFKRLLVIACLDTAFNLPVLILITIYSVVSGSNDSLNYPYISWKNVHDGAGGNFPGTSLSTIMQVPASDWGTDGWNIFNVKWDEWLYVAHAIMFFSVFGTTPQMRKYYCAMLWYIPERLGYKRRVQVDSRGLCTSAMKFSPNPNEEKENRRMELK</sequence>
<protein>
    <submittedName>
        <fullName evidence="11">Fungal pheromone STE3G-protein-coupled receptor</fullName>
    </submittedName>
</protein>
<evidence type="ECO:0000256" key="7">
    <source>
        <dbReference type="ARBA" id="ARBA00023136"/>
    </source>
</evidence>
<dbReference type="PRINTS" id="PR00899">
    <property type="entry name" value="GPCRSTE3"/>
</dbReference>
<comment type="subcellular location">
    <subcellularLocation>
        <location evidence="1">Membrane</location>
        <topology evidence="1">Multi-pass membrane protein</topology>
    </subcellularLocation>
</comment>
<keyword evidence="7 10" id="KW-0472">Membrane</keyword>
<comment type="similarity">
    <text evidence="2">Belongs to the G-protein coupled receptor 4 family.</text>
</comment>
<dbReference type="Proteomes" id="UP000053477">
    <property type="component" value="Unassembled WGS sequence"/>
</dbReference>
<dbReference type="GO" id="GO:0004932">
    <property type="term" value="F:mating-type factor pheromone receptor activity"/>
    <property type="evidence" value="ECO:0007669"/>
    <property type="project" value="InterPro"/>
</dbReference>
<keyword evidence="4 10" id="KW-0812">Transmembrane</keyword>
<name>A0A0H2R833_9AGAM</name>
<accession>A0A0H2R833</accession>
<dbReference type="FunCoup" id="A0A0H2R833">
    <property type="interactions" value="87"/>
</dbReference>
<gene>
    <name evidence="11" type="ORF">SCHPADRAFT_839081</name>
</gene>
<organism evidence="11 12">
    <name type="scientific">Schizopora paradoxa</name>
    <dbReference type="NCBI Taxonomy" id="27342"/>
    <lineage>
        <taxon>Eukaryota</taxon>
        <taxon>Fungi</taxon>
        <taxon>Dikarya</taxon>
        <taxon>Basidiomycota</taxon>
        <taxon>Agaricomycotina</taxon>
        <taxon>Agaricomycetes</taxon>
        <taxon>Hymenochaetales</taxon>
        <taxon>Schizoporaceae</taxon>
        <taxon>Schizopora</taxon>
    </lineage>
</organism>
<feature type="transmembrane region" description="Helical" evidence="10">
    <location>
        <begin position="76"/>
        <end position="98"/>
    </location>
</feature>
<evidence type="ECO:0000256" key="5">
    <source>
        <dbReference type="ARBA" id="ARBA00022989"/>
    </source>
</evidence>
<dbReference type="Pfam" id="PF02076">
    <property type="entry name" value="STE3"/>
    <property type="match status" value="1"/>
</dbReference>
<evidence type="ECO:0000256" key="10">
    <source>
        <dbReference type="SAM" id="Phobius"/>
    </source>
</evidence>
<dbReference type="PANTHER" id="PTHR28097:SF1">
    <property type="entry name" value="PHEROMONE A FACTOR RECEPTOR"/>
    <property type="match status" value="1"/>
</dbReference>
<dbReference type="InterPro" id="IPR001499">
    <property type="entry name" value="GPCR_STE3"/>
</dbReference>
<keyword evidence="8 11" id="KW-0675">Receptor</keyword>
<feature type="transmembrane region" description="Helical" evidence="10">
    <location>
        <begin position="34"/>
        <end position="56"/>
    </location>
</feature>
<feature type="transmembrane region" description="Helical" evidence="10">
    <location>
        <begin position="161"/>
        <end position="185"/>
    </location>
</feature>
<dbReference type="EMBL" id="KQ086278">
    <property type="protein sequence ID" value="KLO05673.1"/>
    <property type="molecule type" value="Genomic_DNA"/>
</dbReference>
<dbReference type="InParanoid" id="A0A0H2R833"/>
<keyword evidence="12" id="KW-1185">Reference proteome</keyword>
<evidence type="ECO:0000256" key="4">
    <source>
        <dbReference type="ARBA" id="ARBA00022692"/>
    </source>
</evidence>
<evidence type="ECO:0000256" key="6">
    <source>
        <dbReference type="ARBA" id="ARBA00023040"/>
    </source>
</evidence>
<evidence type="ECO:0000256" key="8">
    <source>
        <dbReference type="ARBA" id="ARBA00023170"/>
    </source>
</evidence>
<keyword evidence="5 10" id="KW-1133">Transmembrane helix</keyword>
<keyword evidence="9" id="KW-0807">Transducer</keyword>
<evidence type="ECO:0000256" key="1">
    <source>
        <dbReference type="ARBA" id="ARBA00004141"/>
    </source>
</evidence>